<proteinExistence type="predicted"/>
<dbReference type="EMBL" id="CP001160">
    <property type="protein sequence ID" value="ACI64460.1"/>
    <property type="molecule type" value="Genomic_DNA"/>
</dbReference>
<feature type="signal peptide" evidence="2">
    <location>
        <begin position="1"/>
        <end position="28"/>
    </location>
</feature>
<reference evidence="3 4" key="2">
    <citation type="journal article" date="2008" name="Nature">
        <title>The Phaeodactylum genome reveals the evolutionary history of diatom genomes.</title>
        <authorList>
            <person name="Bowler C."/>
            <person name="Allen A.E."/>
            <person name="Badger J.H."/>
            <person name="Grimwood J."/>
            <person name="Jabbari K."/>
            <person name="Kuo A."/>
            <person name="Maheswari U."/>
            <person name="Martens C."/>
            <person name="Maumus F."/>
            <person name="Otillar R.P."/>
            <person name="Rayko E."/>
            <person name="Salamov A."/>
            <person name="Vandepoele K."/>
            <person name="Beszteri B."/>
            <person name="Gruber A."/>
            <person name="Heijde M."/>
            <person name="Katinka M."/>
            <person name="Mock T."/>
            <person name="Valentin K."/>
            <person name="Verret F."/>
            <person name="Berges J.A."/>
            <person name="Brownlee C."/>
            <person name="Cadoret J.P."/>
            <person name="Chiovitti A."/>
            <person name="Choi C.J."/>
            <person name="Coesel S."/>
            <person name="De Martino A."/>
            <person name="Detter J.C."/>
            <person name="Durkin C."/>
            <person name="Falciatore A."/>
            <person name="Fournet J."/>
            <person name="Haruta M."/>
            <person name="Huysman M.J."/>
            <person name="Jenkins B.D."/>
            <person name="Jiroutova K."/>
            <person name="Jorgensen R.E."/>
            <person name="Joubert Y."/>
            <person name="Kaplan A."/>
            <person name="Kroger N."/>
            <person name="Kroth P.G."/>
            <person name="La Roche J."/>
            <person name="Lindquist E."/>
            <person name="Lommer M."/>
            <person name="Martin-Jezequel V."/>
            <person name="Lopez P.J."/>
            <person name="Lucas S."/>
            <person name="Mangogna M."/>
            <person name="McGinnis K."/>
            <person name="Medlin L.K."/>
            <person name="Montsant A."/>
            <person name="Oudot-Le Secq M.P."/>
            <person name="Napoli C."/>
            <person name="Obornik M."/>
            <person name="Parker M.S."/>
            <person name="Petit J.L."/>
            <person name="Porcel B.M."/>
            <person name="Poulsen N."/>
            <person name="Robison M."/>
            <person name="Rychlewski L."/>
            <person name="Rynearson T.A."/>
            <person name="Schmutz J."/>
            <person name="Shapiro H."/>
            <person name="Siaut M."/>
            <person name="Stanley M."/>
            <person name="Sussman M.R."/>
            <person name="Taylor A.R."/>
            <person name="Vardi A."/>
            <person name="von Dassow P."/>
            <person name="Vyverman W."/>
            <person name="Willis A."/>
            <person name="Wyrwicz L.S."/>
            <person name="Rokhsar D.S."/>
            <person name="Weissenbach J."/>
            <person name="Armbrust E.V."/>
            <person name="Green B.R."/>
            <person name="Van de Peer Y."/>
            <person name="Grigoriev I.V."/>
        </authorList>
    </citation>
    <scope>NUCLEOTIDE SEQUENCE [LARGE SCALE GENOMIC DNA]</scope>
    <source>
        <strain evidence="3 4">CCMP1335</strain>
    </source>
</reference>
<evidence type="ECO:0000313" key="4">
    <source>
        <dbReference type="Proteomes" id="UP000001449"/>
    </source>
</evidence>
<reference evidence="3 4" key="1">
    <citation type="journal article" date="2004" name="Science">
        <title>The genome of the diatom Thalassiosira pseudonana: ecology, evolution, and metabolism.</title>
        <authorList>
            <person name="Armbrust E.V."/>
            <person name="Berges J.A."/>
            <person name="Bowler C."/>
            <person name="Green B.R."/>
            <person name="Martinez D."/>
            <person name="Putnam N.H."/>
            <person name="Zhou S."/>
            <person name="Allen A.E."/>
            <person name="Apt K.E."/>
            <person name="Bechner M."/>
            <person name="Brzezinski M.A."/>
            <person name="Chaal B.K."/>
            <person name="Chiovitti A."/>
            <person name="Davis A.K."/>
            <person name="Demarest M.S."/>
            <person name="Detter J.C."/>
            <person name="Glavina T."/>
            <person name="Goodstein D."/>
            <person name="Hadi M.Z."/>
            <person name="Hellsten U."/>
            <person name="Hildebrand M."/>
            <person name="Jenkins B.D."/>
            <person name="Jurka J."/>
            <person name="Kapitonov V.V."/>
            <person name="Kroger N."/>
            <person name="Lau W.W."/>
            <person name="Lane T.W."/>
            <person name="Larimer F.W."/>
            <person name="Lippmeier J.C."/>
            <person name="Lucas S."/>
            <person name="Medina M."/>
            <person name="Montsant A."/>
            <person name="Obornik M."/>
            <person name="Parker M.S."/>
            <person name="Palenik B."/>
            <person name="Pazour G.J."/>
            <person name="Richardson P.M."/>
            <person name="Rynearson T.A."/>
            <person name="Saito M.A."/>
            <person name="Schwartz D.C."/>
            <person name="Thamatrakoln K."/>
            <person name="Valentin K."/>
            <person name="Vardi A."/>
            <person name="Wilkerson F.P."/>
            <person name="Rokhsar D.S."/>
        </authorList>
    </citation>
    <scope>NUCLEOTIDE SEQUENCE [LARGE SCALE GENOMIC DNA]</scope>
    <source>
        <strain evidence="3 4">CCMP1335</strain>
    </source>
</reference>
<keyword evidence="4" id="KW-1185">Reference proteome</keyword>
<name>B5YMH6_THAPS</name>
<keyword evidence="2" id="KW-0732">Signal</keyword>
<protein>
    <recommendedName>
        <fullName evidence="5">STI1 domain-containing protein</fullName>
    </recommendedName>
</protein>
<evidence type="ECO:0000256" key="2">
    <source>
        <dbReference type="SAM" id="SignalP"/>
    </source>
</evidence>
<dbReference type="InParanoid" id="B5YMH6"/>
<evidence type="ECO:0000256" key="1">
    <source>
        <dbReference type="SAM" id="Coils"/>
    </source>
</evidence>
<evidence type="ECO:0008006" key="5">
    <source>
        <dbReference type="Google" id="ProtNLM"/>
    </source>
</evidence>
<dbReference type="HOGENOM" id="CLU_919762_0_0_1"/>
<dbReference type="KEGG" id="tps:THAPS_23393"/>
<dbReference type="OMA" id="MQQNILD"/>
<dbReference type="Proteomes" id="UP000001449">
    <property type="component" value="Chromosome 7"/>
</dbReference>
<organism evidence="3 4">
    <name type="scientific">Thalassiosira pseudonana</name>
    <name type="common">Marine diatom</name>
    <name type="synonym">Cyclotella nana</name>
    <dbReference type="NCBI Taxonomy" id="35128"/>
    <lineage>
        <taxon>Eukaryota</taxon>
        <taxon>Sar</taxon>
        <taxon>Stramenopiles</taxon>
        <taxon>Ochrophyta</taxon>
        <taxon>Bacillariophyta</taxon>
        <taxon>Coscinodiscophyceae</taxon>
        <taxon>Thalassiosirophycidae</taxon>
        <taxon>Thalassiosirales</taxon>
        <taxon>Thalassiosiraceae</taxon>
        <taxon>Thalassiosira</taxon>
    </lineage>
</organism>
<evidence type="ECO:0000313" key="3">
    <source>
        <dbReference type="EMBL" id="ACI64460.1"/>
    </source>
</evidence>
<dbReference type="AlphaFoldDB" id="B5YMH6"/>
<sequence length="303" mass="32732">MIVTRTLKAAGLSSLVLMMGMAPTPIRAQFGVVGNKRKQGGAASFEELNKMAADRMAGGDAGDAAGLESLLGDMGLEGMDLGALMNDLDPETMQQLVMEGMKDPQIQEMFAGMQGAMQELMNMDADQLKAQMEEAMNMLTSVDMQQNILDQKEEVLAMMEAQGTATPEEIAEYRANPAKFQEAMTEAFGQMKEIFADPKHMDTVVQMMKGFGGIMQDPQAAMSKLGGVLQDALADDDKIEEARLQLLRDPNIAGNKAVSDMFGSEEMQEILKDPVKWRQSVKEGQKMLMGDGGGKGGIGMGEL</sequence>
<accession>B5YMH6</accession>
<dbReference type="PaxDb" id="35128-Thaps23393"/>
<gene>
    <name evidence="3" type="ORF">THAPS_23393</name>
</gene>
<dbReference type="GeneID" id="7446228"/>
<dbReference type="eggNOG" id="ENOG502T5SC">
    <property type="taxonomic scope" value="Eukaryota"/>
</dbReference>
<dbReference type="RefSeq" id="XP_002295743.1">
    <property type="nucleotide sequence ID" value="XM_002295707.1"/>
</dbReference>
<feature type="chain" id="PRO_5002839149" description="STI1 domain-containing protein" evidence="2">
    <location>
        <begin position="29"/>
        <end position="303"/>
    </location>
</feature>
<keyword evidence="1" id="KW-0175">Coiled coil</keyword>
<feature type="coiled-coil region" evidence="1">
    <location>
        <begin position="118"/>
        <end position="162"/>
    </location>
</feature>